<dbReference type="EnsemblPlants" id="AET7Gv20686000.3">
    <property type="protein sequence ID" value="AET7Gv20686000.3"/>
    <property type="gene ID" value="AET7Gv20686000"/>
</dbReference>
<dbReference type="Gramene" id="AET7Gv20686000.3">
    <property type="protein sequence ID" value="AET7Gv20686000.3"/>
    <property type="gene ID" value="AET7Gv20686000"/>
</dbReference>
<dbReference type="Gramene" id="AET7Gv20686000.6">
    <property type="protein sequence ID" value="AET7Gv20686000.6"/>
    <property type="gene ID" value="AET7Gv20686000"/>
</dbReference>
<dbReference type="Gramene" id="AET7Gv20686000.7">
    <property type="protein sequence ID" value="AET7Gv20686000.7"/>
    <property type="gene ID" value="AET7Gv20686000"/>
</dbReference>
<dbReference type="AlphaFoldDB" id="A0A453RSH0"/>
<dbReference type="EnsemblPlants" id="AET7Gv20686000.6">
    <property type="protein sequence ID" value="AET7Gv20686000.6"/>
    <property type="gene ID" value="AET7Gv20686000"/>
</dbReference>
<dbReference type="Proteomes" id="UP000015105">
    <property type="component" value="Chromosome 7D"/>
</dbReference>
<reference evidence="1" key="3">
    <citation type="journal article" date="2017" name="Nature">
        <title>Genome sequence of the progenitor of the wheat D genome Aegilops tauschii.</title>
        <authorList>
            <person name="Luo M.C."/>
            <person name="Gu Y.Q."/>
            <person name="Puiu D."/>
            <person name="Wang H."/>
            <person name="Twardziok S.O."/>
            <person name="Deal K.R."/>
            <person name="Huo N."/>
            <person name="Zhu T."/>
            <person name="Wang L."/>
            <person name="Wang Y."/>
            <person name="McGuire P.E."/>
            <person name="Liu S."/>
            <person name="Long H."/>
            <person name="Ramasamy R.K."/>
            <person name="Rodriguez J.C."/>
            <person name="Van S.L."/>
            <person name="Yuan L."/>
            <person name="Wang Z."/>
            <person name="Xia Z."/>
            <person name="Xiao L."/>
            <person name="Anderson O.D."/>
            <person name="Ouyang S."/>
            <person name="Liang Y."/>
            <person name="Zimin A.V."/>
            <person name="Pertea G."/>
            <person name="Qi P."/>
            <person name="Bennetzen J.L."/>
            <person name="Dai X."/>
            <person name="Dawson M.W."/>
            <person name="Muller H.G."/>
            <person name="Kugler K."/>
            <person name="Rivarola-Duarte L."/>
            <person name="Spannagl M."/>
            <person name="Mayer K.F.X."/>
            <person name="Lu F.H."/>
            <person name="Bevan M.W."/>
            <person name="Leroy P."/>
            <person name="Li P."/>
            <person name="You F.M."/>
            <person name="Sun Q."/>
            <person name="Liu Z."/>
            <person name="Lyons E."/>
            <person name="Wicker T."/>
            <person name="Salzberg S.L."/>
            <person name="Devos K.M."/>
            <person name="Dvorak J."/>
        </authorList>
    </citation>
    <scope>NUCLEOTIDE SEQUENCE [LARGE SCALE GENOMIC DNA]</scope>
    <source>
        <strain evidence="1">cv. AL8/78</strain>
    </source>
</reference>
<name>A0A453RSH0_AEGTS</name>
<keyword evidence="2" id="KW-1185">Reference proteome</keyword>
<protein>
    <submittedName>
        <fullName evidence="1">Uncharacterized protein</fullName>
    </submittedName>
</protein>
<dbReference type="Gramene" id="AET7Gv20686000.2">
    <property type="protein sequence ID" value="AET7Gv20686000.2"/>
    <property type="gene ID" value="AET7Gv20686000"/>
</dbReference>
<reference evidence="1" key="5">
    <citation type="journal article" date="2021" name="G3 (Bethesda)">
        <title>Aegilops tauschii genome assembly Aet v5.0 features greater sequence contiguity and improved annotation.</title>
        <authorList>
            <person name="Wang L."/>
            <person name="Zhu T."/>
            <person name="Rodriguez J.C."/>
            <person name="Deal K.R."/>
            <person name="Dubcovsky J."/>
            <person name="McGuire P.E."/>
            <person name="Lux T."/>
            <person name="Spannagl M."/>
            <person name="Mayer K.F.X."/>
            <person name="Baldrich P."/>
            <person name="Meyers B.C."/>
            <person name="Huo N."/>
            <person name="Gu Y.Q."/>
            <person name="Zhou H."/>
            <person name="Devos K.M."/>
            <person name="Bennetzen J.L."/>
            <person name="Unver T."/>
            <person name="Budak H."/>
            <person name="Gulick P.J."/>
            <person name="Galiba G."/>
            <person name="Kalapos B."/>
            <person name="Nelson D.R."/>
            <person name="Li P."/>
            <person name="You F.M."/>
            <person name="Luo M.C."/>
            <person name="Dvorak J."/>
        </authorList>
    </citation>
    <scope>NUCLEOTIDE SEQUENCE [LARGE SCALE GENOMIC DNA]</scope>
    <source>
        <strain evidence="1">cv. AL8/78</strain>
    </source>
</reference>
<evidence type="ECO:0000313" key="1">
    <source>
        <dbReference type="EnsemblPlants" id="AET7Gv20686000.6"/>
    </source>
</evidence>
<dbReference type="EnsemblPlants" id="AET7Gv20686000.7">
    <property type="protein sequence ID" value="AET7Gv20686000.7"/>
    <property type="gene ID" value="AET7Gv20686000"/>
</dbReference>
<dbReference type="Gramene" id="AET7Gv20686000.1">
    <property type="protein sequence ID" value="AET7Gv20686000.1"/>
    <property type="gene ID" value="AET7Gv20686000"/>
</dbReference>
<proteinExistence type="predicted"/>
<organism evidence="1 2">
    <name type="scientific">Aegilops tauschii subsp. strangulata</name>
    <name type="common">Goatgrass</name>
    <dbReference type="NCBI Taxonomy" id="200361"/>
    <lineage>
        <taxon>Eukaryota</taxon>
        <taxon>Viridiplantae</taxon>
        <taxon>Streptophyta</taxon>
        <taxon>Embryophyta</taxon>
        <taxon>Tracheophyta</taxon>
        <taxon>Spermatophyta</taxon>
        <taxon>Magnoliopsida</taxon>
        <taxon>Liliopsida</taxon>
        <taxon>Poales</taxon>
        <taxon>Poaceae</taxon>
        <taxon>BOP clade</taxon>
        <taxon>Pooideae</taxon>
        <taxon>Triticodae</taxon>
        <taxon>Triticeae</taxon>
        <taxon>Triticinae</taxon>
        <taxon>Aegilops</taxon>
    </lineage>
</organism>
<accession>A0A453RSH0</accession>
<sequence>MRNPEAIYFGFQFNLSVLFGPDALLRIILRNPQKSYVSCESCSVHQFVGKIYHLQKGLQSGNVKYVVVYTCRVHFCSAGICGHSFLLETMDIYLYFVVSVLENKRFSFQTLNTSSQAFGVARRTPMCVCT</sequence>
<dbReference type="Gramene" id="AET7Gv20686000.4">
    <property type="protein sequence ID" value="AET7Gv20686000.4"/>
    <property type="gene ID" value="AET7Gv20686000"/>
</dbReference>
<reference evidence="2" key="1">
    <citation type="journal article" date="2014" name="Science">
        <title>Ancient hybridizations among the ancestral genomes of bread wheat.</title>
        <authorList>
            <consortium name="International Wheat Genome Sequencing Consortium,"/>
            <person name="Marcussen T."/>
            <person name="Sandve S.R."/>
            <person name="Heier L."/>
            <person name="Spannagl M."/>
            <person name="Pfeifer M."/>
            <person name="Jakobsen K.S."/>
            <person name="Wulff B.B."/>
            <person name="Steuernagel B."/>
            <person name="Mayer K.F."/>
            <person name="Olsen O.A."/>
        </authorList>
    </citation>
    <scope>NUCLEOTIDE SEQUENCE [LARGE SCALE GENOMIC DNA]</scope>
    <source>
        <strain evidence="2">cv. AL8/78</strain>
    </source>
</reference>
<reference evidence="1" key="4">
    <citation type="submission" date="2019-03" db="UniProtKB">
        <authorList>
            <consortium name="EnsemblPlants"/>
        </authorList>
    </citation>
    <scope>IDENTIFICATION</scope>
</reference>
<dbReference type="Gramene" id="AET7Gv20686000.8">
    <property type="protein sequence ID" value="AET7Gv20686000.8"/>
    <property type="gene ID" value="AET7Gv20686000"/>
</dbReference>
<dbReference type="EnsemblPlants" id="AET7Gv20686000.8">
    <property type="protein sequence ID" value="AET7Gv20686000.8"/>
    <property type="gene ID" value="AET7Gv20686000"/>
</dbReference>
<reference evidence="2" key="2">
    <citation type="journal article" date="2017" name="Nat. Plants">
        <title>The Aegilops tauschii genome reveals multiple impacts of transposons.</title>
        <authorList>
            <person name="Zhao G."/>
            <person name="Zou C."/>
            <person name="Li K."/>
            <person name="Wang K."/>
            <person name="Li T."/>
            <person name="Gao L."/>
            <person name="Zhang X."/>
            <person name="Wang H."/>
            <person name="Yang Z."/>
            <person name="Liu X."/>
            <person name="Jiang W."/>
            <person name="Mao L."/>
            <person name="Kong X."/>
            <person name="Jiao Y."/>
            <person name="Jia J."/>
        </authorList>
    </citation>
    <scope>NUCLEOTIDE SEQUENCE [LARGE SCALE GENOMIC DNA]</scope>
    <source>
        <strain evidence="2">cv. AL8/78</strain>
    </source>
</reference>
<dbReference type="EnsemblPlants" id="AET7Gv20686000.2">
    <property type="protein sequence ID" value="AET7Gv20686000.2"/>
    <property type="gene ID" value="AET7Gv20686000"/>
</dbReference>
<dbReference type="EnsemblPlants" id="AET7Gv20686000.4">
    <property type="protein sequence ID" value="AET7Gv20686000.4"/>
    <property type="gene ID" value="AET7Gv20686000"/>
</dbReference>
<dbReference type="EnsemblPlants" id="AET7Gv20686000.1">
    <property type="protein sequence ID" value="AET7Gv20686000.1"/>
    <property type="gene ID" value="AET7Gv20686000"/>
</dbReference>
<evidence type="ECO:0000313" key="2">
    <source>
        <dbReference type="Proteomes" id="UP000015105"/>
    </source>
</evidence>